<evidence type="ECO:0000256" key="3">
    <source>
        <dbReference type="ARBA" id="ARBA00023125"/>
    </source>
</evidence>
<dbReference type="InterPro" id="IPR036388">
    <property type="entry name" value="WH-like_DNA-bd_sf"/>
</dbReference>
<evidence type="ECO:0000256" key="5">
    <source>
        <dbReference type="SAM" id="MobiDB-lite"/>
    </source>
</evidence>
<dbReference type="RefSeq" id="WP_091270919.1">
    <property type="nucleotide sequence ID" value="NZ_FAOZ01000001.1"/>
</dbReference>
<reference evidence="7" key="1">
    <citation type="submission" date="2015-11" db="EMBL/GenBank/DDBJ databases">
        <authorList>
            <person name="Varghese N."/>
        </authorList>
    </citation>
    <scope>NUCLEOTIDE SEQUENCE [LARGE SCALE GENOMIC DNA]</scope>
    <source>
        <strain evidence="7">DSM 45899</strain>
    </source>
</reference>
<dbReference type="SUPFAM" id="SSF46785">
    <property type="entry name" value="Winged helix' DNA-binding domain"/>
    <property type="match status" value="1"/>
</dbReference>
<evidence type="ECO:0000256" key="2">
    <source>
        <dbReference type="ARBA" id="ARBA00023015"/>
    </source>
</evidence>
<dbReference type="GO" id="GO:0003677">
    <property type="term" value="F:DNA binding"/>
    <property type="evidence" value="ECO:0007669"/>
    <property type="project" value="UniProtKB-KW"/>
</dbReference>
<keyword evidence="7" id="KW-1185">Reference proteome</keyword>
<feature type="region of interest" description="Disordered" evidence="5">
    <location>
        <begin position="154"/>
        <end position="181"/>
    </location>
</feature>
<dbReference type="InterPro" id="IPR005650">
    <property type="entry name" value="BlaI_family"/>
</dbReference>
<proteinExistence type="inferred from homology"/>
<keyword evidence="4" id="KW-0804">Transcription</keyword>
<dbReference type="GO" id="GO:0045892">
    <property type="term" value="P:negative regulation of DNA-templated transcription"/>
    <property type="evidence" value="ECO:0007669"/>
    <property type="project" value="InterPro"/>
</dbReference>
<evidence type="ECO:0000313" key="6">
    <source>
        <dbReference type="EMBL" id="CUU53928.1"/>
    </source>
</evidence>
<feature type="region of interest" description="Disordered" evidence="5">
    <location>
        <begin position="1"/>
        <end position="23"/>
    </location>
</feature>
<evidence type="ECO:0000256" key="4">
    <source>
        <dbReference type="ARBA" id="ARBA00023163"/>
    </source>
</evidence>
<gene>
    <name evidence="6" type="ORF">Ga0074812_101429</name>
</gene>
<protein>
    <submittedName>
        <fullName evidence="6">Predicted transcriptional regulator</fullName>
    </submittedName>
</protein>
<organism evidence="6 7">
    <name type="scientific">Parafrankia irregularis</name>
    <dbReference type="NCBI Taxonomy" id="795642"/>
    <lineage>
        <taxon>Bacteria</taxon>
        <taxon>Bacillati</taxon>
        <taxon>Actinomycetota</taxon>
        <taxon>Actinomycetes</taxon>
        <taxon>Frankiales</taxon>
        <taxon>Frankiaceae</taxon>
        <taxon>Parafrankia</taxon>
    </lineage>
</organism>
<dbReference type="Gene3D" id="1.10.10.10">
    <property type="entry name" value="Winged helix-like DNA-binding domain superfamily/Winged helix DNA-binding domain"/>
    <property type="match status" value="1"/>
</dbReference>
<comment type="similarity">
    <text evidence="1">Belongs to the BlaI transcriptional regulatory family.</text>
</comment>
<name>A0A0S4QGN8_9ACTN</name>
<evidence type="ECO:0000256" key="1">
    <source>
        <dbReference type="ARBA" id="ARBA00011046"/>
    </source>
</evidence>
<dbReference type="EMBL" id="FAOZ01000001">
    <property type="protein sequence ID" value="CUU53928.1"/>
    <property type="molecule type" value="Genomic_DNA"/>
</dbReference>
<dbReference type="Proteomes" id="UP000198802">
    <property type="component" value="Unassembled WGS sequence"/>
</dbReference>
<keyword evidence="3" id="KW-0238">DNA-binding</keyword>
<sequence length="181" mass="18764">MDDATSSTDALPPDAAPHEAVMPEAVLPEAVPAARRRPPGSLEEEVLGVLHSSGELSPGEVRDLLPDSGRLSYSAVVTTLTRLHAKGVVTRRRHGRAYLYSAPGDPATLVAWRMNRLLAGQADHRRALTHFIAALSPTDEALVRDLLASAPAQPGGVPLAGGDLQAHGGGAGTAPGSEPSR</sequence>
<dbReference type="AlphaFoldDB" id="A0A0S4QGN8"/>
<dbReference type="Pfam" id="PF03965">
    <property type="entry name" value="Penicillinase_R"/>
    <property type="match status" value="1"/>
</dbReference>
<dbReference type="InterPro" id="IPR036390">
    <property type="entry name" value="WH_DNA-bd_sf"/>
</dbReference>
<keyword evidence="2" id="KW-0805">Transcription regulation</keyword>
<evidence type="ECO:0000313" key="7">
    <source>
        <dbReference type="Proteomes" id="UP000198802"/>
    </source>
</evidence>
<accession>A0A0S4QGN8</accession>